<evidence type="ECO:0000256" key="3">
    <source>
        <dbReference type="ARBA" id="ARBA00022448"/>
    </source>
</evidence>
<dbReference type="Gene3D" id="2.40.160.50">
    <property type="entry name" value="membrane protein fhac: a member of the omp85/tpsb transporter family"/>
    <property type="match status" value="1"/>
</dbReference>
<feature type="chain" id="PRO_5012571349" evidence="9">
    <location>
        <begin position="22"/>
        <end position="565"/>
    </location>
</feature>
<evidence type="ECO:0000256" key="8">
    <source>
        <dbReference type="ARBA" id="ARBA00023237"/>
    </source>
</evidence>
<dbReference type="Pfam" id="PF03865">
    <property type="entry name" value="ShlB"/>
    <property type="match status" value="1"/>
</dbReference>
<dbReference type="InterPro" id="IPR034746">
    <property type="entry name" value="POTRA"/>
</dbReference>
<evidence type="ECO:0000256" key="9">
    <source>
        <dbReference type="SAM" id="SignalP"/>
    </source>
</evidence>
<dbReference type="InterPro" id="IPR051544">
    <property type="entry name" value="TPS_OM_transporter"/>
</dbReference>
<dbReference type="InterPro" id="IPR005565">
    <property type="entry name" value="Hemolysn_activator_HlyB_C"/>
</dbReference>
<evidence type="ECO:0000256" key="5">
    <source>
        <dbReference type="ARBA" id="ARBA00022692"/>
    </source>
</evidence>
<dbReference type="InterPro" id="IPR013686">
    <property type="entry name" value="Polypept-transport_assoc_ShlB"/>
</dbReference>
<dbReference type="GO" id="GO:0046819">
    <property type="term" value="P:protein secretion by the type V secretion system"/>
    <property type="evidence" value="ECO:0007669"/>
    <property type="project" value="TreeGrafter"/>
</dbReference>
<evidence type="ECO:0000313" key="11">
    <source>
        <dbReference type="EMBL" id="SJM94366.1"/>
    </source>
</evidence>
<accession>A0A1R4HDS5</accession>
<dbReference type="PANTHER" id="PTHR34597">
    <property type="entry name" value="SLR1661 PROTEIN"/>
    <property type="match status" value="1"/>
</dbReference>
<evidence type="ECO:0000256" key="6">
    <source>
        <dbReference type="ARBA" id="ARBA00022927"/>
    </source>
</evidence>
<dbReference type="EMBL" id="FUKJ01000329">
    <property type="protein sequence ID" value="SJM94366.1"/>
    <property type="molecule type" value="Genomic_DNA"/>
</dbReference>
<dbReference type="Pfam" id="PF08479">
    <property type="entry name" value="POTRA_2"/>
    <property type="match status" value="1"/>
</dbReference>
<dbReference type="GO" id="GO:0008320">
    <property type="term" value="F:protein transmembrane transporter activity"/>
    <property type="evidence" value="ECO:0007669"/>
    <property type="project" value="TreeGrafter"/>
</dbReference>
<sequence length="565" mass="62767">MRSINLAVLVKLLLFCPLAVAEPVDMALPGRPSKDLPTLPEFAPSSNQPGFSLPPAPRLVAPEQRQPTNVRILLRALAFEGNTVFNDAQLQAIAKPYLNRPVSLTDLEALRLAFTQHYINNGYINSGAVLPEQTFSKGVIRFKIIEGVLSTIQVSGTERLDSGYVSSRLRLGAQSPLNFQKLQERFQMLLSDPLIERMNGQLLPGQQPGESVFDVKVVRKRPYQVNLAFDNHRPPSVGAEQGILSGWLRNVTGWGDEIVWDVIYSEGSLSGGGGLSLPLTAYDTRFAFDFNLSRTTALEQFADENIKSRYNGYNFALSQPLYQSLQHRLGFTSTLSIRHNQMFLGGTGFAFSDGDDENGRSQSTAVRNALDYSYQDDRQALALRSTLSVGINALGATWWSNKRSDGDFVSWLNQVQYVRQVLDNGSQLLFNSAVQCSNDRLLPLERFALGGFNSVRGYRENELVRDEGYSLSLEFRYPLFNNTIYGFPGKLTVATFMDYGAAWDHQGDGKSPRTLHSLGTGLIWNPLRQVQAEIYYAHALNASATDKGNNLQDKGIHFSVNISAF</sequence>
<keyword evidence="5" id="KW-0812">Transmembrane</keyword>
<keyword evidence="9" id="KW-0732">Signal</keyword>
<feature type="signal peptide" evidence="9">
    <location>
        <begin position="1"/>
        <end position="21"/>
    </location>
</feature>
<dbReference type="Gene3D" id="3.10.20.310">
    <property type="entry name" value="membrane protein fhac"/>
    <property type="match status" value="1"/>
</dbReference>
<keyword evidence="4" id="KW-1134">Transmembrane beta strand</keyword>
<keyword evidence="3" id="KW-0813">Transport</keyword>
<comment type="similarity">
    <text evidence="2">Belongs to the TPS (TC 1.B.20) family.</text>
</comment>
<dbReference type="PROSITE" id="PS51779">
    <property type="entry name" value="POTRA"/>
    <property type="match status" value="1"/>
</dbReference>
<keyword evidence="6" id="KW-0653">Protein transport</keyword>
<evidence type="ECO:0000256" key="1">
    <source>
        <dbReference type="ARBA" id="ARBA00004442"/>
    </source>
</evidence>
<keyword evidence="7" id="KW-0472">Membrane</keyword>
<evidence type="ECO:0000256" key="7">
    <source>
        <dbReference type="ARBA" id="ARBA00023136"/>
    </source>
</evidence>
<protein>
    <submittedName>
        <fullName evidence="11">Putative Outer membrane protein, OMP85 family</fullName>
    </submittedName>
</protein>
<keyword evidence="12" id="KW-1185">Reference proteome</keyword>
<dbReference type="RefSeq" id="WP_087147769.1">
    <property type="nucleotide sequence ID" value="NZ_FUKJ01000329.1"/>
</dbReference>
<evidence type="ECO:0000256" key="2">
    <source>
        <dbReference type="ARBA" id="ARBA00009055"/>
    </source>
</evidence>
<dbReference type="GO" id="GO:0009279">
    <property type="term" value="C:cell outer membrane"/>
    <property type="evidence" value="ECO:0007669"/>
    <property type="project" value="UniProtKB-SubCell"/>
</dbReference>
<reference evidence="12" key="1">
    <citation type="submission" date="2017-02" db="EMBL/GenBank/DDBJ databases">
        <authorList>
            <person name="Daims H."/>
        </authorList>
    </citation>
    <scope>NUCLEOTIDE SEQUENCE [LARGE SCALE GENOMIC DNA]</scope>
</reference>
<dbReference type="AlphaFoldDB" id="A0A1R4HDS5"/>
<dbReference type="GO" id="GO:0098046">
    <property type="term" value="C:type V protein secretion system complex"/>
    <property type="evidence" value="ECO:0007669"/>
    <property type="project" value="TreeGrafter"/>
</dbReference>
<dbReference type="PANTHER" id="PTHR34597:SF3">
    <property type="entry name" value="OUTER MEMBRANE TRANSPORTER CDIB"/>
    <property type="match status" value="1"/>
</dbReference>
<feature type="domain" description="POTRA" evidence="10">
    <location>
        <begin position="72"/>
        <end position="147"/>
    </location>
</feature>
<dbReference type="Proteomes" id="UP000195442">
    <property type="component" value="Unassembled WGS sequence"/>
</dbReference>
<proteinExistence type="inferred from homology"/>
<evidence type="ECO:0000313" key="12">
    <source>
        <dbReference type="Proteomes" id="UP000195442"/>
    </source>
</evidence>
<evidence type="ECO:0000259" key="10">
    <source>
        <dbReference type="PROSITE" id="PS51779"/>
    </source>
</evidence>
<organism evidence="11 12">
    <name type="scientific">Crenothrix polyspora</name>
    <dbReference type="NCBI Taxonomy" id="360316"/>
    <lineage>
        <taxon>Bacteria</taxon>
        <taxon>Pseudomonadati</taxon>
        <taxon>Pseudomonadota</taxon>
        <taxon>Gammaproteobacteria</taxon>
        <taxon>Methylococcales</taxon>
        <taxon>Crenotrichaceae</taxon>
        <taxon>Crenothrix</taxon>
    </lineage>
</organism>
<keyword evidence="8" id="KW-0998">Cell outer membrane</keyword>
<gene>
    <name evidence="11" type="ORF">CRENPOLYSF2_3950001</name>
</gene>
<evidence type="ECO:0000256" key="4">
    <source>
        <dbReference type="ARBA" id="ARBA00022452"/>
    </source>
</evidence>
<dbReference type="OrthoDB" id="290122at2"/>
<comment type="subcellular location">
    <subcellularLocation>
        <location evidence="1">Cell outer membrane</location>
    </subcellularLocation>
</comment>
<name>A0A1R4HDS5_9GAMM</name>